<dbReference type="Pfam" id="PF06114">
    <property type="entry name" value="Peptidase_M78"/>
    <property type="match status" value="1"/>
</dbReference>
<dbReference type="RefSeq" id="WP_318646942.1">
    <property type="nucleotide sequence ID" value="NZ_CP137852.1"/>
</dbReference>
<dbReference type="EMBL" id="CP137852">
    <property type="protein sequence ID" value="WPB82961.1"/>
    <property type="molecule type" value="Genomic_DNA"/>
</dbReference>
<evidence type="ECO:0000313" key="3">
    <source>
        <dbReference type="Proteomes" id="UP001305521"/>
    </source>
</evidence>
<organism evidence="2 3">
    <name type="scientific">Sediminicoccus rosea</name>
    <dbReference type="NCBI Taxonomy" id="1225128"/>
    <lineage>
        <taxon>Bacteria</taxon>
        <taxon>Pseudomonadati</taxon>
        <taxon>Pseudomonadota</taxon>
        <taxon>Alphaproteobacteria</taxon>
        <taxon>Acetobacterales</taxon>
        <taxon>Roseomonadaceae</taxon>
        <taxon>Sediminicoccus</taxon>
    </lineage>
</organism>
<dbReference type="Gene3D" id="1.10.10.2910">
    <property type="match status" value="1"/>
</dbReference>
<dbReference type="InterPro" id="IPR010359">
    <property type="entry name" value="IrrE_HExxH"/>
</dbReference>
<dbReference type="PANTHER" id="PTHR43236:SF2">
    <property type="entry name" value="BLL0069 PROTEIN"/>
    <property type="match status" value="1"/>
</dbReference>
<reference evidence="2 3" key="1">
    <citation type="submission" date="2023-11" db="EMBL/GenBank/DDBJ databases">
        <title>Arctic aerobic anoxygenic photoheterotroph Sediminicoccus rosea KRV36 adapts its photosynthesis to long days of polar summer.</title>
        <authorList>
            <person name="Tomasch J."/>
            <person name="Kopejtka K."/>
            <person name="Bily T."/>
            <person name="Gardiner A.T."/>
            <person name="Gardian Z."/>
            <person name="Shivaramu S."/>
            <person name="Koblizek M."/>
            <person name="Engelhardt F."/>
            <person name="Kaftan D."/>
        </authorList>
    </citation>
    <scope>NUCLEOTIDE SEQUENCE [LARGE SCALE GENOMIC DNA]</scope>
    <source>
        <strain evidence="2 3">R-30</strain>
    </source>
</reference>
<gene>
    <name evidence="2" type="ORF">R9Z33_12675</name>
</gene>
<evidence type="ECO:0000259" key="1">
    <source>
        <dbReference type="Pfam" id="PF06114"/>
    </source>
</evidence>
<name>A0ABZ0PBR8_9PROT</name>
<dbReference type="Proteomes" id="UP001305521">
    <property type="component" value="Chromosome"/>
</dbReference>
<sequence length="148" mass="16332">MEVIRNFADRAPMDLDAMARALGVEVRRGQNLAANVSGKIERRGAGFVATINAAHSAKRQRSTLAHELAHRIFHSDLIGDGISDDGLYRSSVSDDIERQANAFAAGRLVPARLVRKLYREGMKDTPSIAERFDVSDDAARVRLRELFG</sequence>
<feature type="domain" description="IrrE N-terminal-like" evidence="1">
    <location>
        <begin position="21"/>
        <end position="143"/>
    </location>
</feature>
<protein>
    <submittedName>
        <fullName evidence="2">ImmA/IrrE family metallo-endopeptidase</fullName>
    </submittedName>
</protein>
<dbReference type="InterPro" id="IPR052345">
    <property type="entry name" value="Rad_response_metalloprotease"/>
</dbReference>
<proteinExistence type="predicted"/>
<accession>A0ABZ0PBR8</accession>
<dbReference type="PANTHER" id="PTHR43236">
    <property type="entry name" value="ANTITOXIN HIGA1"/>
    <property type="match status" value="1"/>
</dbReference>
<evidence type="ECO:0000313" key="2">
    <source>
        <dbReference type="EMBL" id="WPB82961.1"/>
    </source>
</evidence>
<keyword evidence="3" id="KW-1185">Reference proteome</keyword>